<comment type="similarity">
    <text evidence="1">Belongs to the bactofilin family.</text>
</comment>
<name>A0A6S6U0T4_9BACT</name>
<dbReference type="EMBL" id="CACVAU010000058">
    <property type="protein sequence ID" value="CAA6820319.1"/>
    <property type="molecule type" value="Genomic_DNA"/>
</dbReference>
<accession>A0A6S6U0T4</accession>
<proteinExistence type="inferred from homology"/>
<protein>
    <recommendedName>
        <fullName evidence="3">Polymer-forming bactofilin</fullName>
    </recommendedName>
</protein>
<evidence type="ECO:0008006" key="3">
    <source>
        <dbReference type="Google" id="ProtNLM"/>
    </source>
</evidence>
<sequence length="213" mass="22789">MSYNIWRNLSSIQRKLMFKGNKKTTGSTTNSKNTHIAKEIEISGNLKGTGDVQVEGILNGDISVTSVIIGQDGTVNGTINATNVIINGKLDGSVFCDTLEVMSNGVISHEIRVKQLLISGKAEGSIEAKDEINIETTGVVNAESIKSKNILVNGYLKGKVTASELLEVGSQGSVEGEITIKNIKTHEGGKLIGSMHNYEEVQSTKLAEESILK</sequence>
<dbReference type="Pfam" id="PF04519">
    <property type="entry name" value="Bactofilin"/>
    <property type="match status" value="1"/>
</dbReference>
<dbReference type="InterPro" id="IPR007607">
    <property type="entry name" value="BacA/B"/>
</dbReference>
<evidence type="ECO:0000256" key="1">
    <source>
        <dbReference type="ARBA" id="ARBA00044755"/>
    </source>
</evidence>
<dbReference type="AlphaFoldDB" id="A0A6S6U0T4"/>
<organism evidence="2">
    <name type="scientific">uncultured Sulfurovum sp</name>
    <dbReference type="NCBI Taxonomy" id="269237"/>
    <lineage>
        <taxon>Bacteria</taxon>
        <taxon>Pseudomonadati</taxon>
        <taxon>Campylobacterota</taxon>
        <taxon>Epsilonproteobacteria</taxon>
        <taxon>Campylobacterales</taxon>
        <taxon>Sulfurovaceae</taxon>
        <taxon>Sulfurovum</taxon>
        <taxon>environmental samples</taxon>
    </lineage>
</organism>
<gene>
    <name evidence="2" type="ORF">HELGO_WM5079</name>
</gene>
<evidence type="ECO:0000313" key="2">
    <source>
        <dbReference type="EMBL" id="CAA6820319.1"/>
    </source>
</evidence>
<dbReference type="PANTHER" id="PTHR35024">
    <property type="entry name" value="HYPOTHETICAL CYTOSOLIC PROTEIN"/>
    <property type="match status" value="1"/>
</dbReference>
<reference evidence="2" key="1">
    <citation type="submission" date="2020-01" db="EMBL/GenBank/DDBJ databases">
        <authorList>
            <person name="Meier V. D."/>
            <person name="Meier V D."/>
        </authorList>
    </citation>
    <scope>NUCLEOTIDE SEQUENCE</scope>
    <source>
        <strain evidence="2">HLG_WM_MAG_05</strain>
    </source>
</reference>
<dbReference type="PANTHER" id="PTHR35024:SF4">
    <property type="entry name" value="POLYMER-FORMING CYTOSKELETAL PROTEIN"/>
    <property type="match status" value="1"/>
</dbReference>